<dbReference type="Proteomes" id="UP001056291">
    <property type="component" value="Chromosome"/>
</dbReference>
<evidence type="ECO:0000259" key="2">
    <source>
        <dbReference type="Pfam" id="PF07811"/>
    </source>
</evidence>
<proteinExistence type="predicted"/>
<reference evidence="3" key="1">
    <citation type="submission" date="2022-06" db="EMBL/GenBank/DDBJ databases">
        <title>Sneathiella actinostolidae sp. nov., isolated from a sea anemonein the Western Pacific Ocean.</title>
        <authorList>
            <person name="Wei M.J."/>
        </authorList>
    </citation>
    <scope>NUCLEOTIDE SEQUENCE</scope>
    <source>
        <strain evidence="3">PHK-P5</strain>
    </source>
</reference>
<evidence type="ECO:0000313" key="4">
    <source>
        <dbReference type="Proteomes" id="UP001056291"/>
    </source>
</evidence>
<sequence>MEKISLCDRGSVVVEAALIFPIFFLLIFAATDMVRLIDLTGRVNQSSALIADTVSREVKIDEAELSDSLKLISQITSTESVENSLSLKISAISSQPTIGTNILWTRLFSNAAASCETATPTLDKYSTETQGRKNTGYYVVVDLCVQPTGAFFLSRLFLAKKMRLRSQSISVATHPAIRSLE</sequence>
<keyword evidence="4" id="KW-1185">Reference proteome</keyword>
<gene>
    <name evidence="3" type="ORF">NBZ79_08635</name>
</gene>
<evidence type="ECO:0000256" key="1">
    <source>
        <dbReference type="SAM" id="Phobius"/>
    </source>
</evidence>
<dbReference type="RefSeq" id="WP_251937523.1">
    <property type="nucleotide sequence ID" value="NZ_CP098747.1"/>
</dbReference>
<protein>
    <submittedName>
        <fullName evidence="3">Pilus assembly protein</fullName>
    </submittedName>
</protein>
<dbReference type="Pfam" id="PF07811">
    <property type="entry name" value="TadE"/>
    <property type="match status" value="1"/>
</dbReference>
<feature type="transmembrane region" description="Helical" evidence="1">
    <location>
        <begin position="12"/>
        <end position="30"/>
    </location>
</feature>
<feature type="domain" description="TadE-like" evidence="2">
    <location>
        <begin position="10"/>
        <end position="45"/>
    </location>
</feature>
<keyword evidence="1" id="KW-0812">Transmembrane</keyword>
<name>A0ABY4W8D5_9PROT</name>
<keyword evidence="1" id="KW-0472">Membrane</keyword>
<evidence type="ECO:0000313" key="3">
    <source>
        <dbReference type="EMBL" id="USG63044.1"/>
    </source>
</evidence>
<keyword evidence="1" id="KW-1133">Transmembrane helix</keyword>
<accession>A0ABY4W8D5</accession>
<dbReference type="EMBL" id="CP098747">
    <property type="protein sequence ID" value="USG63044.1"/>
    <property type="molecule type" value="Genomic_DNA"/>
</dbReference>
<organism evidence="3 4">
    <name type="scientific">Sneathiella marina</name>
    <dbReference type="NCBI Taxonomy" id="2950108"/>
    <lineage>
        <taxon>Bacteria</taxon>
        <taxon>Pseudomonadati</taxon>
        <taxon>Pseudomonadota</taxon>
        <taxon>Alphaproteobacteria</taxon>
        <taxon>Sneathiellales</taxon>
        <taxon>Sneathiellaceae</taxon>
        <taxon>Sneathiella</taxon>
    </lineage>
</organism>
<dbReference type="InterPro" id="IPR012495">
    <property type="entry name" value="TadE-like_dom"/>
</dbReference>